<dbReference type="Proteomes" id="UP001154061">
    <property type="component" value="Unassembled WGS sequence"/>
</dbReference>
<dbReference type="AlphaFoldDB" id="A0A9Q4L305"/>
<protein>
    <submittedName>
        <fullName evidence="2">Uncharacterized protein</fullName>
    </submittedName>
</protein>
<name>A0A9Q4L305_9EURY</name>
<dbReference type="RefSeq" id="WP_277521967.1">
    <property type="nucleotide sequence ID" value="NZ_JAMQOT010000004.1"/>
</dbReference>
<proteinExistence type="predicted"/>
<comment type="caution">
    <text evidence="2">The sequence shown here is derived from an EMBL/GenBank/DDBJ whole genome shotgun (WGS) entry which is preliminary data.</text>
</comment>
<evidence type="ECO:0000313" key="3">
    <source>
        <dbReference type="Proteomes" id="UP001154061"/>
    </source>
</evidence>
<feature type="transmembrane region" description="Helical" evidence="1">
    <location>
        <begin position="37"/>
        <end position="57"/>
    </location>
</feature>
<gene>
    <name evidence="2" type="ORF">NDI89_12580</name>
</gene>
<keyword evidence="1" id="KW-1133">Transmembrane helix</keyword>
<sequence>MSPSPLRDLIRSPAGIVLVLLWLVTIGYGFVSPSSVFVYFILPLGVLGVVALLFLFYRLVVAVEHIAYESE</sequence>
<organism evidence="2 3">
    <name type="scientific">Natrinema salsiterrestre</name>
    <dbReference type="NCBI Taxonomy" id="2950540"/>
    <lineage>
        <taxon>Archaea</taxon>
        <taxon>Methanobacteriati</taxon>
        <taxon>Methanobacteriota</taxon>
        <taxon>Stenosarchaea group</taxon>
        <taxon>Halobacteria</taxon>
        <taxon>Halobacteriales</taxon>
        <taxon>Natrialbaceae</taxon>
        <taxon>Natrinema</taxon>
    </lineage>
</organism>
<reference evidence="2" key="1">
    <citation type="submission" date="2022-06" db="EMBL/GenBank/DDBJ databases">
        <title>Natrinema sp. a new haloarchaeum isolate from saline soil.</title>
        <authorList>
            <person name="Strakova D."/>
            <person name="Galisteo C."/>
            <person name="Sanchez-Porro C."/>
            <person name="Ventosa A."/>
        </authorList>
    </citation>
    <scope>NUCLEOTIDE SEQUENCE</scope>
    <source>
        <strain evidence="2">S1CR25-10</strain>
    </source>
</reference>
<dbReference type="EMBL" id="JAMQOT010000004">
    <property type="protein sequence ID" value="MDF9746419.1"/>
    <property type="molecule type" value="Genomic_DNA"/>
</dbReference>
<feature type="transmembrane region" description="Helical" evidence="1">
    <location>
        <begin position="12"/>
        <end position="31"/>
    </location>
</feature>
<accession>A0A9Q4L305</accession>
<keyword evidence="1" id="KW-0472">Membrane</keyword>
<keyword evidence="1" id="KW-0812">Transmembrane</keyword>
<evidence type="ECO:0000256" key="1">
    <source>
        <dbReference type="SAM" id="Phobius"/>
    </source>
</evidence>
<keyword evidence="3" id="KW-1185">Reference proteome</keyword>
<evidence type="ECO:0000313" key="2">
    <source>
        <dbReference type="EMBL" id="MDF9746419.1"/>
    </source>
</evidence>